<evidence type="ECO:0000256" key="3">
    <source>
        <dbReference type="SAM" id="MobiDB-lite"/>
    </source>
</evidence>
<dbReference type="SUPFAM" id="SSF50156">
    <property type="entry name" value="PDZ domain-like"/>
    <property type="match status" value="1"/>
</dbReference>
<sequence length="507" mass="53292">MDNYNGLNENEKGSQTSTGYYGNYPVNDGNPNGGGQGNNGKKKKKSHPMAFVLVAALLIGGSAGGGVYLGNMLSAKQAVSNQAIAPTETAKEAETKNTVTLATTKDSGNEVATASDVSGVVENVMPSIVSISNVYDTVATNVFGQTYKGQSGGSGSGIIIGQNNNEVLIVSNNHVTKAETGAKNQKITVTFNDETTAEATVKGADAGADLSVLSVKMSDIKKDTLSKIKVATIGDSSKLKVGQMVIAIGNALGYGQSTTVGYVSALNREIADEDYTMKLIQTDAAINPGNSGGALLNAKGEVIGINSVKYADEKVEGMGFSIPISTALPIINDLMNREVIPENEQSYLGIMGRDITKNYNQIYGMPIGVYITNATKGSPAEKAGLKMGNIITGFNGVEVKTMAELQSKLLSVKAGTVVKLTIMQYVNGQYVEKEVQVTLGNRSELKNSNSKSEDSSEYRNNNDNNNNSNGNNGNDGSNEGGNNYFESPFGGSDGGSEENPFNFFFNH</sequence>
<protein>
    <submittedName>
        <fullName evidence="6">Trypsin-like peptidase domain-containing protein</fullName>
    </submittedName>
</protein>
<keyword evidence="4" id="KW-1133">Transmembrane helix</keyword>
<feature type="region of interest" description="Disordered" evidence="3">
    <location>
        <begin position="1"/>
        <end position="44"/>
    </location>
</feature>
<feature type="domain" description="PDZ" evidence="5">
    <location>
        <begin position="337"/>
        <end position="426"/>
    </location>
</feature>
<dbReference type="Pfam" id="PF13180">
    <property type="entry name" value="PDZ_2"/>
    <property type="match status" value="1"/>
</dbReference>
<keyword evidence="4" id="KW-0472">Membrane</keyword>
<dbReference type="InterPro" id="IPR009003">
    <property type="entry name" value="Peptidase_S1_PA"/>
</dbReference>
<dbReference type="Gene3D" id="2.30.42.10">
    <property type="match status" value="1"/>
</dbReference>
<feature type="compositionally biased region" description="Polar residues" evidence="3">
    <location>
        <begin position="1"/>
        <end position="18"/>
    </location>
</feature>
<keyword evidence="2" id="KW-0378">Hydrolase</keyword>
<feature type="compositionally biased region" description="Low complexity" evidence="3">
    <location>
        <begin position="458"/>
        <end position="483"/>
    </location>
</feature>
<dbReference type="SUPFAM" id="SSF50494">
    <property type="entry name" value="Trypsin-like serine proteases"/>
    <property type="match status" value="1"/>
</dbReference>
<evidence type="ECO:0000313" key="7">
    <source>
        <dbReference type="Proteomes" id="UP000604730"/>
    </source>
</evidence>
<gene>
    <name evidence="6" type="ORF">JJN12_06990</name>
</gene>
<evidence type="ECO:0000256" key="4">
    <source>
        <dbReference type="SAM" id="Phobius"/>
    </source>
</evidence>
<dbReference type="InterPro" id="IPR001478">
    <property type="entry name" value="PDZ"/>
</dbReference>
<dbReference type="Pfam" id="PF13365">
    <property type="entry name" value="Trypsin_2"/>
    <property type="match status" value="1"/>
</dbReference>
<dbReference type="EMBL" id="JAEPRJ010000001">
    <property type="protein sequence ID" value="MBK5897522.1"/>
    <property type="molecule type" value="Genomic_DNA"/>
</dbReference>
<keyword evidence="1" id="KW-0645">Protease</keyword>
<dbReference type="SMART" id="SM00228">
    <property type="entry name" value="PDZ"/>
    <property type="match status" value="1"/>
</dbReference>
<dbReference type="PROSITE" id="PS50106">
    <property type="entry name" value="PDZ"/>
    <property type="match status" value="1"/>
</dbReference>
<dbReference type="InterPro" id="IPR036034">
    <property type="entry name" value="PDZ_sf"/>
</dbReference>
<dbReference type="InterPro" id="IPR001940">
    <property type="entry name" value="Peptidase_S1C"/>
</dbReference>
<feature type="transmembrane region" description="Helical" evidence="4">
    <location>
        <begin position="50"/>
        <end position="70"/>
    </location>
</feature>
<keyword evidence="7" id="KW-1185">Reference proteome</keyword>
<organism evidence="6 7">
    <name type="scientific">Catonella massiliensis</name>
    <dbReference type="NCBI Taxonomy" id="2799636"/>
    <lineage>
        <taxon>Bacteria</taxon>
        <taxon>Bacillati</taxon>
        <taxon>Bacillota</taxon>
        <taxon>Clostridia</taxon>
        <taxon>Lachnospirales</taxon>
        <taxon>Lachnospiraceae</taxon>
        <taxon>Catonella</taxon>
    </lineage>
</organism>
<dbReference type="PRINTS" id="PR00834">
    <property type="entry name" value="PROTEASES2C"/>
</dbReference>
<name>A0ABS1J061_9FIRM</name>
<dbReference type="RefSeq" id="WP_208428998.1">
    <property type="nucleotide sequence ID" value="NZ_JAEPRJ010000001.1"/>
</dbReference>
<dbReference type="PANTHER" id="PTHR43343:SF3">
    <property type="entry name" value="PROTEASE DO-LIKE 8, CHLOROPLASTIC"/>
    <property type="match status" value="1"/>
</dbReference>
<evidence type="ECO:0000259" key="5">
    <source>
        <dbReference type="PROSITE" id="PS50106"/>
    </source>
</evidence>
<dbReference type="InterPro" id="IPR051201">
    <property type="entry name" value="Chloro_Bact_Ser_Proteases"/>
</dbReference>
<accession>A0ABS1J061</accession>
<dbReference type="PANTHER" id="PTHR43343">
    <property type="entry name" value="PEPTIDASE S12"/>
    <property type="match status" value="1"/>
</dbReference>
<feature type="region of interest" description="Disordered" evidence="3">
    <location>
        <begin position="442"/>
        <end position="507"/>
    </location>
</feature>
<evidence type="ECO:0000256" key="2">
    <source>
        <dbReference type="ARBA" id="ARBA00022801"/>
    </source>
</evidence>
<comment type="caution">
    <text evidence="6">The sequence shown here is derived from an EMBL/GenBank/DDBJ whole genome shotgun (WGS) entry which is preliminary data.</text>
</comment>
<dbReference type="Gene3D" id="2.40.10.120">
    <property type="match status" value="1"/>
</dbReference>
<reference evidence="6 7" key="1">
    <citation type="submission" date="2021-01" db="EMBL/GenBank/DDBJ databases">
        <title>Isolation and description of Catonella massiliensis sp. nov., a novel Catonella species, isolated from a stable periodontitis subject.</title>
        <authorList>
            <person name="Antezack A."/>
            <person name="Boxberger M."/>
            <person name="La Scola B."/>
            <person name="Monnet-Corti V."/>
        </authorList>
    </citation>
    <scope>NUCLEOTIDE SEQUENCE [LARGE SCALE GENOMIC DNA]</scope>
    <source>
        <strain evidence="6 7">Marseille-Q4567</strain>
    </source>
</reference>
<evidence type="ECO:0000256" key="1">
    <source>
        <dbReference type="ARBA" id="ARBA00022670"/>
    </source>
</evidence>
<dbReference type="Proteomes" id="UP000604730">
    <property type="component" value="Unassembled WGS sequence"/>
</dbReference>
<keyword evidence="4" id="KW-0812">Transmembrane</keyword>
<evidence type="ECO:0000313" key="6">
    <source>
        <dbReference type="EMBL" id="MBK5897522.1"/>
    </source>
</evidence>
<proteinExistence type="predicted"/>
<feature type="compositionally biased region" description="Low complexity" evidence="3">
    <location>
        <begin position="19"/>
        <end position="30"/>
    </location>
</feature>